<sequence length="140" mass="14002">MAVSAPGRARVVLAKPGLDGHDRGVKVVGMALRDAGAEVVYLGLHVSPEQAVAAAVAEDADVIGLSVLSGVHLAVTEALVAECRRAGLDDVSVVVGGTIPPQDVPKLLGIGARAVYPVGTPLGDVVSGVLGIVDEKRGVS</sequence>
<dbReference type="PANTHER" id="PTHR48101">
    <property type="entry name" value="METHYLMALONYL-COA MUTASE, MITOCHONDRIAL-RELATED"/>
    <property type="match status" value="1"/>
</dbReference>
<reference evidence="7 8" key="1">
    <citation type="submission" date="2020-08" db="EMBL/GenBank/DDBJ databases">
        <title>Sequencing the genomes of 1000 actinobacteria strains.</title>
        <authorList>
            <person name="Klenk H.-P."/>
        </authorList>
    </citation>
    <scope>NUCLEOTIDE SEQUENCE [LARGE SCALE GENOMIC DNA]</scope>
    <source>
        <strain evidence="7 8">DSM 105498</strain>
    </source>
</reference>
<dbReference type="GO" id="GO:0031419">
    <property type="term" value="F:cobalamin binding"/>
    <property type="evidence" value="ECO:0007669"/>
    <property type="project" value="UniProtKB-KW"/>
</dbReference>
<comment type="caution">
    <text evidence="7">The sequence shown here is derived from an EMBL/GenBank/DDBJ whole genome shotgun (WGS) entry which is preliminary data.</text>
</comment>
<feature type="domain" description="B12-binding" evidence="6">
    <location>
        <begin position="8"/>
        <end position="140"/>
    </location>
</feature>
<name>A0A7W4YZ05_9ACTN</name>
<dbReference type="InterPro" id="IPR006159">
    <property type="entry name" value="Acid_CoA_mut_C"/>
</dbReference>
<evidence type="ECO:0000256" key="4">
    <source>
        <dbReference type="ARBA" id="ARBA00023235"/>
    </source>
</evidence>
<dbReference type="PROSITE" id="PS51332">
    <property type="entry name" value="B12_BINDING"/>
    <property type="match status" value="1"/>
</dbReference>
<evidence type="ECO:0000313" key="8">
    <source>
        <dbReference type="Proteomes" id="UP000589626"/>
    </source>
</evidence>
<dbReference type="GO" id="GO:0004494">
    <property type="term" value="F:methylmalonyl-CoA mutase activity"/>
    <property type="evidence" value="ECO:0007669"/>
    <property type="project" value="UniProtKB-EC"/>
</dbReference>
<dbReference type="EC" id="5.4.99.2" evidence="7"/>
<evidence type="ECO:0000256" key="5">
    <source>
        <dbReference type="ARBA" id="ARBA00023285"/>
    </source>
</evidence>
<gene>
    <name evidence="7" type="ORF">FHU40_000455</name>
</gene>
<dbReference type="NCBIfam" id="TIGR00640">
    <property type="entry name" value="acid_CoA_mut_C"/>
    <property type="match status" value="1"/>
</dbReference>
<dbReference type="RefSeq" id="WP_183590661.1">
    <property type="nucleotide sequence ID" value="NZ_JACHWR010000001.1"/>
</dbReference>
<dbReference type="EMBL" id="JACHWR010000001">
    <property type="protein sequence ID" value="MBB3040654.1"/>
    <property type="molecule type" value="Genomic_DNA"/>
</dbReference>
<evidence type="ECO:0000256" key="1">
    <source>
        <dbReference type="ARBA" id="ARBA00001922"/>
    </source>
</evidence>
<keyword evidence="4 7" id="KW-0413">Isomerase</keyword>
<organism evidence="7 8">
    <name type="scientific">Nocardioides soli</name>
    <dbReference type="NCBI Taxonomy" id="1036020"/>
    <lineage>
        <taxon>Bacteria</taxon>
        <taxon>Bacillati</taxon>
        <taxon>Actinomycetota</taxon>
        <taxon>Actinomycetes</taxon>
        <taxon>Propionibacteriales</taxon>
        <taxon>Nocardioidaceae</taxon>
        <taxon>Nocardioides</taxon>
    </lineage>
</organism>
<evidence type="ECO:0000256" key="2">
    <source>
        <dbReference type="ARBA" id="ARBA00022628"/>
    </source>
</evidence>
<keyword evidence="5" id="KW-0170">Cobalt</keyword>
<proteinExistence type="predicted"/>
<dbReference type="PANTHER" id="PTHR48101:SF1">
    <property type="entry name" value="METHYLMALONYL-COA MUTASE, LARGE SUBUNIT"/>
    <property type="match status" value="1"/>
</dbReference>
<protein>
    <submittedName>
        <fullName evidence="7">Methylmalonyl-CoA mutase C-terminal domain/subunit</fullName>
        <ecNumber evidence="7">5.4.99.2</ecNumber>
    </submittedName>
</protein>
<accession>A0A7W4YZ05</accession>
<keyword evidence="2" id="KW-0846">Cobalamin</keyword>
<dbReference type="GO" id="GO:0046872">
    <property type="term" value="F:metal ion binding"/>
    <property type="evidence" value="ECO:0007669"/>
    <property type="project" value="UniProtKB-KW"/>
</dbReference>
<comment type="cofactor">
    <cofactor evidence="1">
        <name>adenosylcob(III)alamin</name>
        <dbReference type="ChEBI" id="CHEBI:18408"/>
    </cofactor>
</comment>
<dbReference type="AlphaFoldDB" id="A0A7W4YZ05"/>
<dbReference type="InterPro" id="IPR036724">
    <property type="entry name" value="Cobalamin-bd_sf"/>
</dbReference>
<dbReference type="Proteomes" id="UP000589626">
    <property type="component" value="Unassembled WGS sequence"/>
</dbReference>
<dbReference type="SUPFAM" id="SSF52242">
    <property type="entry name" value="Cobalamin (vitamin B12)-binding domain"/>
    <property type="match status" value="1"/>
</dbReference>
<evidence type="ECO:0000259" key="6">
    <source>
        <dbReference type="PROSITE" id="PS51332"/>
    </source>
</evidence>
<keyword evidence="3" id="KW-0479">Metal-binding</keyword>
<dbReference type="InterPro" id="IPR006158">
    <property type="entry name" value="Cobalamin-bd"/>
</dbReference>
<dbReference type="Pfam" id="PF02310">
    <property type="entry name" value="B12-binding"/>
    <property type="match status" value="1"/>
</dbReference>
<evidence type="ECO:0000256" key="3">
    <source>
        <dbReference type="ARBA" id="ARBA00022723"/>
    </source>
</evidence>
<dbReference type="Gene3D" id="3.40.50.280">
    <property type="entry name" value="Cobalamin-binding domain"/>
    <property type="match status" value="1"/>
</dbReference>
<keyword evidence="8" id="KW-1185">Reference proteome</keyword>
<evidence type="ECO:0000313" key="7">
    <source>
        <dbReference type="EMBL" id="MBB3040654.1"/>
    </source>
</evidence>